<dbReference type="OrthoDB" id="5840532at2759"/>
<dbReference type="CTD" id="31726"/>
<evidence type="ECO:0000256" key="10">
    <source>
        <dbReference type="ARBA" id="ARBA00068717"/>
    </source>
</evidence>
<keyword evidence="15" id="KW-1185">Reference proteome</keyword>
<dbReference type="AlphaFoldDB" id="A0A6A0HAV0"/>
<accession>A0A6A0HAV0</accession>
<evidence type="ECO:0000256" key="13">
    <source>
        <dbReference type="SAM" id="Phobius"/>
    </source>
</evidence>
<evidence type="ECO:0000256" key="1">
    <source>
        <dbReference type="ARBA" id="ARBA00004141"/>
    </source>
</evidence>
<dbReference type="GeneID" id="108664805"/>
<keyword evidence="4" id="KW-0521">NADP</keyword>
<evidence type="ECO:0000256" key="12">
    <source>
        <dbReference type="RuleBase" id="RU000363"/>
    </source>
</evidence>
<reference evidence="14" key="1">
    <citation type="submission" date="2014-08" db="EMBL/GenBank/DDBJ databases">
        <authorList>
            <person name="Murali S."/>
            <person name="Richards S."/>
            <person name="Bandaranaike D."/>
            <person name="Bellair M."/>
            <person name="Blankenburg K."/>
            <person name="Chao H."/>
            <person name="Dinh H."/>
            <person name="Doddapaneni H."/>
            <person name="Dugan-Rocha S."/>
            <person name="Elkadiri S."/>
            <person name="Gnanaolivu R."/>
            <person name="Hughes D."/>
            <person name="Lee S."/>
            <person name="Li M."/>
            <person name="Ming W."/>
            <person name="Munidasa M."/>
            <person name="Muniz J."/>
            <person name="Nguyen L."/>
            <person name="Osuji N."/>
            <person name="Pu L.-L."/>
            <person name="Puazo M."/>
            <person name="Skinner E."/>
            <person name="Qu C."/>
            <person name="Quiroz J."/>
            <person name="Raj R."/>
            <person name="Weissenberger G."/>
            <person name="Xin Y."/>
            <person name="Zou X."/>
            <person name="Han Y."/>
            <person name="Worley K."/>
            <person name="Muzny D."/>
            <person name="Gibbs R."/>
        </authorList>
    </citation>
    <scope>NUCLEOTIDE SEQUENCE</scope>
    <source>
        <strain evidence="14">HAZT.00-mixed</strain>
        <tissue evidence="14">Whole organism</tissue>
    </source>
</reference>
<dbReference type="InterPro" id="IPR036291">
    <property type="entry name" value="NAD(P)-bd_dom_sf"/>
</dbReference>
<protein>
    <recommendedName>
        <fullName evidence="10">Short-chain dehydrogenase/reductase 3</fullName>
    </recommendedName>
    <alternativeName>
        <fullName evidence="11">Retinal short-chain dehydrogenase/reductase 1</fullName>
    </alternativeName>
</protein>
<evidence type="ECO:0000256" key="3">
    <source>
        <dbReference type="ARBA" id="ARBA00022692"/>
    </source>
</evidence>
<evidence type="ECO:0000313" key="15">
    <source>
        <dbReference type="Proteomes" id="UP000694843"/>
    </source>
</evidence>
<dbReference type="Proteomes" id="UP000711488">
    <property type="component" value="Unassembled WGS sequence"/>
</dbReference>
<dbReference type="Pfam" id="PF00106">
    <property type="entry name" value="adh_short"/>
    <property type="match status" value="1"/>
</dbReference>
<evidence type="ECO:0000256" key="4">
    <source>
        <dbReference type="ARBA" id="ARBA00022857"/>
    </source>
</evidence>
<reference evidence="16" key="4">
    <citation type="submission" date="2025-04" db="UniProtKB">
        <authorList>
            <consortium name="RefSeq"/>
        </authorList>
    </citation>
    <scope>IDENTIFICATION</scope>
    <source>
        <tissue evidence="16">Whole organism</tissue>
    </source>
</reference>
<comment type="similarity">
    <text evidence="2 12">Belongs to the short-chain dehydrogenases/reductases (SDR) family.</text>
</comment>
<dbReference type="GO" id="GO:0052650">
    <property type="term" value="F:all-trans-retinol dehydrogenase (NADP+) activity"/>
    <property type="evidence" value="ECO:0007669"/>
    <property type="project" value="UniProtKB-ARBA"/>
</dbReference>
<dbReference type="PRINTS" id="PR00080">
    <property type="entry name" value="SDRFAMILY"/>
</dbReference>
<dbReference type="Gene3D" id="3.40.50.720">
    <property type="entry name" value="NAD(P)-binding Rossmann-like Domain"/>
    <property type="match status" value="1"/>
</dbReference>
<dbReference type="FunFam" id="3.40.50.720:FF:000131">
    <property type="entry name" value="Short-chain dehydrogenase/reductase 3"/>
    <property type="match status" value="1"/>
</dbReference>
<feature type="transmembrane region" description="Helical" evidence="13">
    <location>
        <begin position="12"/>
        <end position="38"/>
    </location>
</feature>
<evidence type="ECO:0000256" key="5">
    <source>
        <dbReference type="ARBA" id="ARBA00022989"/>
    </source>
</evidence>
<keyword evidence="8 13" id="KW-0472">Membrane</keyword>
<keyword evidence="5 13" id="KW-1133">Transmembrane helix</keyword>
<evidence type="ECO:0000256" key="8">
    <source>
        <dbReference type="ARBA" id="ARBA00023136"/>
    </source>
</evidence>
<evidence type="ECO:0000313" key="16">
    <source>
        <dbReference type="RefSeq" id="XP_018006990.1"/>
    </source>
</evidence>
<reference evidence="14" key="2">
    <citation type="journal article" date="2018" name="Environ. Sci. Technol.">
        <title>The Toxicogenome of Hyalella azteca: A Model for Sediment Ecotoxicology and Evolutionary Toxicology.</title>
        <authorList>
            <person name="Poynton H.C."/>
            <person name="Hasenbein S."/>
            <person name="Benoit J.B."/>
            <person name="Sepulveda M.S."/>
            <person name="Poelchau M.F."/>
            <person name="Hughes D.S.T."/>
            <person name="Murali S.C."/>
            <person name="Chen S."/>
            <person name="Glastad K.M."/>
            <person name="Goodisman M.A.D."/>
            <person name="Werren J.H."/>
            <person name="Vineis J.H."/>
            <person name="Bowen J.L."/>
            <person name="Friedrich M."/>
            <person name="Jones J."/>
            <person name="Robertson H.M."/>
            <person name="Feyereisen R."/>
            <person name="Mechler-Hickson A."/>
            <person name="Mathers N."/>
            <person name="Lee C.E."/>
            <person name="Colbourne J.K."/>
            <person name="Biales A."/>
            <person name="Johnston J.S."/>
            <person name="Wellborn G.A."/>
            <person name="Rosendale A.J."/>
            <person name="Cridge A.G."/>
            <person name="Munoz-Torres M.C."/>
            <person name="Bain P.A."/>
            <person name="Manny A.R."/>
            <person name="Major K.M."/>
            <person name="Lambert F.N."/>
            <person name="Vulpe C.D."/>
            <person name="Tuck P."/>
            <person name="Blalock B.J."/>
            <person name="Lin Y.Y."/>
            <person name="Smith M.E."/>
            <person name="Ochoa-Acuna H."/>
            <person name="Chen M.M."/>
            <person name="Childers C.P."/>
            <person name="Qu J."/>
            <person name="Dugan S."/>
            <person name="Lee S.L."/>
            <person name="Chao H."/>
            <person name="Dinh H."/>
            <person name="Han Y."/>
            <person name="Doddapaneni H."/>
            <person name="Worley K.C."/>
            <person name="Muzny D.M."/>
            <person name="Gibbs R.A."/>
            <person name="Richards S."/>
        </authorList>
    </citation>
    <scope>NUCLEOTIDE SEQUENCE</scope>
    <source>
        <strain evidence="14">HAZT.00-mixed</strain>
        <tissue evidence="14">Whole organism</tissue>
    </source>
</reference>
<keyword evidence="7" id="KW-0443">Lipid metabolism</keyword>
<proteinExistence type="inferred from homology"/>
<dbReference type="GO" id="GO:0005811">
    <property type="term" value="C:lipid droplet"/>
    <property type="evidence" value="ECO:0007669"/>
    <property type="project" value="TreeGrafter"/>
</dbReference>
<dbReference type="Proteomes" id="UP000694843">
    <property type="component" value="Unplaced"/>
</dbReference>
<dbReference type="SUPFAM" id="SSF51735">
    <property type="entry name" value="NAD(P)-binding Rossmann-fold domains"/>
    <property type="match status" value="1"/>
</dbReference>
<name>A0A6A0HAV0_HYAAZ</name>
<dbReference type="PRINTS" id="PR00081">
    <property type="entry name" value="GDHRDH"/>
</dbReference>
<evidence type="ECO:0000313" key="14">
    <source>
        <dbReference type="EMBL" id="KAA0202900.1"/>
    </source>
</evidence>
<evidence type="ECO:0000256" key="6">
    <source>
        <dbReference type="ARBA" id="ARBA00023002"/>
    </source>
</evidence>
<dbReference type="RefSeq" id="XP_018006990.1">
    <property type="nucleotide sequence ID" value="XM_018151501.2"/>
</dbReference>
<evidence type="ECO:0000256" key="9">
    <source>
        <dbReference type="ARBA" id="ARBA00059620"/>
    </source>
</evidence>
<keyword evidence="6" id="KW-0560">Oxidoreductase</keyword>
<comment type="function">
    <text evidence="9">Catalyzes the reduction of all-trans-retinal to all-trans-retinol in the presence of NADPH.</text>
</comment>
<dbReference type="GO" id="GO:0016020">
    <property type="term" value="C:membrane"/>
    <property type="evidence" value="ECO:0007669"/>
    <property type="project" value="UniProtKB-SubCell"/>
</dbReference>
<dbReference type="OMA" id="KQMALQY"/>
<dbReference type="PANTHER" id="PTHR24322">
    <property type="entry name" value="PKSB"/>
    <property type="match status" value="1"/>
</dbReference>
<organism evidence="14">
    <name type="scientific">Hyalella azteca</name>
    <name type="common">Amphipod</name>
    <dbReference type="NCBI Taxonomy" id="294128"/>
    <lineage>
        <taxon>Eukaryota</taxon>
        <taxon>Metazoa</taxon>
        <taxon>Ecdysozoa</taxon>
        <taxon>Arthropoda</taxon>
        <taxon>Crustacea</taxon>
        <taxon>Multicrustacea</taxon>
        <taxon>Malacostraca</taxon>
        <taxon>Eumalacostraca</taxon>
        <taxon>Peracarida</taxon>
        <taxon>Amphipoda</taxon>
        <taxon>Senticaudata</taxon>
        <taxon>Talitrida</taxon>
        <taxon>Talitroidea</taxon>
        <taxon>Hyalellidae</taxon>
        <taxon>Hyalella</taxon>
    </lineage>
</organism>
<evidence type="ECO:0000256" key="2">
    <source>
        <dbReference type="ARBA" id="ARBA00006484"/>
    </source>
</evidence>
<evidence type="ECO:0000256" key="7">
    <source>
        <dbReference type="ARBA" id="ARBA00023098"/>
    </source>
</evidence>
<gene>
    <name evidence="16" type="primary">LOC108664805</name>
    <name evidence="14" type="ORF">HAZT_HAZT011920</name>
</gene>
<evidence type="ECO:0000256" key="11">
    <source>
        <dbReference type="ARBA" id="ARBA00082544"/>
    </source>
</evidence>
<dbReference type="InterPro" id="IPR002347">
    <property type="entry name" value="SDR_fam"/>
</dbReference>
<dbReference type="PANTHER" id="PTHR24322:SF736">
    <property type="entry name" value="RETINOL DEHYDROGENASE 10"/>
    <property type="match status" value="1"/>
</dbReference>
<comment type="subcellular location">
    <subcellularLocation>
        <location evidence="1">Membrane</location>
        <topology evidence="1">Multi-pass membrane protein</topology>
    </subcellularLocation>
</comment>
<sequence>MIALLMIIYQWALTIFDLVHFVFLVGWLYLVAIFRLFVPNQKKSLSGQVAMVTGAGHGIGKELALQLSRLGVKVVCCDINEAWNQNTVEAIKAEAGVAWGYKCDVSSASCVHDVSSMIRKEVGDIDILINNAGIMPCKSFLQHSAQDVEKLFAINVMSHFHTLREWLPVFMSRGDGHIVALSSIAGLMGTSNLVPYCATKHAIRGLMEGLKEELRFDNRYPGIKLTTVHPFVVETGLAKSYRIRFPLFNPVTTPADAASIIIDGIQREHYVVSIPKKDFYFLKLFSVLPLSIQHALSDLLEAEVDEETDS</sequence>
<dbReference type="KEGG" id="hazt:108664805"/>
<keyword evidence="3 13" id="KW-0812">Transmembrane</keyword>
<dbReference type="EMBL" id="JQDR03002778">
    <property type="protein sequence ID" value="KAA0202900.1"/>
    <property type="molecule type" value="Genomic_DNA"/>
</dbReference>
<reference evidence="14" key="3">
    <citation type="submission" date="2019-06" db="EMBL/GenBank/DDBJ databases">
        <authorList>
            <person name="Poynton C."/>
            <person name="Hasenbein S."/>
            <person name="Benoit J.B."/>
            <person name="Sepulveda M.S."/>
            <person name="Poelchau M.F."/>
            <person name="Murali S.C."/>
            <person name="Chen S."/>
            <person name="Glastad K.M."/>
            <person name="Werren J.H."/>
            <person name="Vineis J.H."/>
            <person name="Bowen J.L."/>
            <person name="Friedrich M."/>
            <person name="Jones J."/>
            <person name="Robertson H.M."/>
            <person name="Feyereisen R."/>
            <person name="Mechler-Hickson A."/>
            <person name="Mathers N."/>
            <person name="Lee C.E."/>
            <person name="Colbourne J.K."/>
            <person name="Biales A."/>
            <person name="Johnston J.S."/>
            <person name="Wellborn G.A."/>
            <person name="Rosendale A.J."/>
            <person name="Cridge A.G."/>
            <person name="Munoz-Torres M.C."/>
            <person name="Bain P.A."/>
            <person name="Manny A.R."/>
            <person name="Major K.M."/>
            <person name="Lambert F.N."/>
            <person name="Vulpe C.D."/>
            <person name="Tuck P."/>
            <person name="Blalock B.J."/>
            <person name="Lin Y.-Y."/>
            <person name="Smith M.E."/>
            <person name="Ochoa-Acuna H."/>
            <person name="Chen M.-J.M."/>
            <person name="Childers C.P."/>
            <person name="Qu J."/>
            <person name="Dugan S."/>
            <person name="Lee S.L."/>
            <person name="Chao H."/>
            <person name="Dinh H."/>
            <person name="Han Y."/>
            <person name="Doddapaneni H."/>
            <person name="Worley K.C."/>
            <person name="Muzny D.M."/>
            <person name="Gibbs R.A."/>
            <person name="Richards S."/>
        </authorList>
    </citation>
    <scope>NUCLEOTIDE SEQUENCE</scope>
    <source>
        <strain evidence="14">HAZT.00-mixed</strain>
        <tissue evidence="14">Whole organism</tissue>
    </source>
</reference>